<evidence type="ECO:0000313" key="3">
    <source>
        <dbReference type="Proteomes" id="UP000831151"/>
    </source>
</evidence>
<dbReference type="PANTHER" id="PTHR12215:SF10">
    <property type="entry name" value="L-AMINOADIPATE-SEMIALDEHYDE DEHYDROGENASE-PHOSPHOPANTETHEINYL TRANSFERASE"/>
    <property type="match status" value="1"/>
</dbReference>
<evidence type="ECO:0000256" key="1">
    <source>
        <dbReference type="ARBA" id="ARBA00022679"/>
    </source>
</evidence>
<keyword evidence="1" id="KW-0808">Transferase</keyword>
<dbReference type="GO" id="GO:0019878">
    <property type="term" value="P:lysine biosynthetic process via aminoadipic acid"/>
    <property type="evidence" value="ECO:0007669"/>
    <property type="project" value="TreeGrafter"/>
</dbReference>
<sequence length="209" mass="23719">MELTSPKDLSNVNLAEPVIFKLSMDLVNIDDFQKHLSQANLENLQKIKDEREKIRFIKTRGLVNMLFSLENSEADPIWQLNEYGKPYIAGWDKDFSISHSTEFSVVGVASEAIGVDIEDNGRDIDLEKFKRTKFLNFDGGAYNNKEEFLMRFTALEAYLKYIGKGFHKDAGKISVRKVNDAIVIDDGELIKAEVIKSGGYTISIVMNKK</sequence>
<dbReference type="RefSeq" id="WP_249242733.1">
    <property type="nucleotide sequence ID" value="NZ_CP096649.1"/>
</dbReference>
<dbReference type="AlphaFoldDB" id="A0A9E7IXA4"/>
<keyword evidence="3" id="KW-1185">Reference proteome</keyword>
<dbReference type="GO" id="GO:0000287">
    <property type="term" value="F:magnesium ion binding"/>
    <property type="evidence" value="ECO:0007669"/>
    <property type="project" value="InterPro"/>
</dbReference>
<evidence type="ECO:0008006" key="4">
    <source>
        <dbReference type="Google" id="ProtNLM"/>
    </source>
</evidence>
<reference evidence="2" key="1">
    <citation type="submission" date="2022-04" db="EMBL/GenBank/DDBJ databases">
        <title>Complete genome sequences of Ezakiella coagulans and Fenollaria massiliensis.</title>
        <authorList>
            <person name="France M.T."/>
            <person name="Clifford J."/>
            <person name="Narina S."/>
            <person name="Rutt L."/>
            <person name="Ravel J."/>
        </authorList>
    </citation>
    <scope>NUCLEOTIDE SEQUENCE</scope>
    <source>
        <strain evidence="2">C0061C2</strain>
    </source>
</reference>
<dbReference type="KEGG" id="fms:M1R53_00765"/>
<dbReference type="Gene3D" id="3.90.470.20">
    <property type="entry name" value="4'-phosphopantetheinyl transferase domain"/>
    <property type="match status" value="2"/>
</dbReference>
<dbReference type="InterPro" id="IPR037143">
    <property type="entry name" value="4-PPantetheinyl_Trfase_dom_sf"/>
</dbReference>
<proteinExistence type="predicted"/>
<dbReference type="EMBL" id="CP096649">
    <property type="protein sequence ID" value="UQK59231.1"/>
    <property type="molecule type" value="Genomic_DNA"/>
</dbReference>
<dbReference type="GO" id="GO:0008897">
    <property type="term" value="F:holo-[acyl-carrier-protein] synthase activity"/>
    <property type="evidence" value="ECO:0007669"/>
    <property type="project" value="InterPro"/>
</dbReference>
<evidence type="ECO:0000313" key="2">
    <source>
        <dbReference type="EMBL" id="UQK59231.1"/>
    </source>
</evidence>
<dbReference type="GO" id="GO:0005829">
    <property type="term" value="C:cytosol"/>
    <property type="evidence" value="ECO:0007669"/>
    <property type="project" value="TreeGrafter"/>
</dbReference>
<dbReference type="SUPFAM" id="SSF56214">
    <property type="entry name" value="4'-phosphopantetheinyl transferase"/>
    <property type="match status" value="2"/>
</dbReference>
<dbReference type="PANTHER" id="PTHR12215">
    <property type="entry name" value="PHOSPHOPANTETHEINE TRANSFERASE"/>
    <property type="match status" value="1"/>
</dbReference>
<protein>
    <recommendedName>
        <fullName evidence="4">4'-phosphopantetheinyl transferase domain-containing protein</fullName>
    </recommendedName>
</protein>
<gene>
    <name evidence="2" type="ORF">M1R53_00765</name>
</gene>
<dbReference type="InterPro" id="IPR050559">
    <property type="entry name" value="P-Pant_transferase_sf"/>
</dbReference>
<dbReference type="Proteomes" id="UP000831151">
    <property type="component" value="Chromosome"/>
</dbReference>
<name>A0A9E7IXA4_9FIRM</name>
<organism evidence="2 3">
    <name type="scientific">Fenollaria massiliensis</name>
    <dbReference type="NCBI Taxonomy" id="938288"/>
    <lineage>
        <taxon>Bacteria</taxon>
        <taxon>Bacillati</taxon>
        <taxon>Bacillota</taxon>
        <taxon>Clostridia</taxon>
        <taxon>Eubacteriales</taxon>
        <taxon>Fenollaria</taxon>
    </lineage>
</organism>
<accession>A0A9E7IXA4</accession>